<comment type="caution">
    <text evidence="1">The sequence shown here is derived from an EMBL/GenBank/DDBJ whole genome shotgun (WGS) entry which is preliminary data.</text>
</comment>
<dbReference type="GO" id="GO:0098869">
    <property type="term" value="P:cellular oxidant detoxification"/>
    <property type="evidence" value="ECO:0007669"/>
    <property type="project" value="InterPro"/>
</dbReference>
<keyword evidence="2" id="KW-1185">Reference proteome</keyword>
<accession>A0A830C5C1</accession>
<dbReference type="PANTHER" id="PTHR34283:SF1">
    <property type="entry name" value="PROTEIN RESPONSE TO LOW SULFUR 1"/>
    <property type="match status" value="1"/>
</dbReference>
<dbReference type="Proteomes" id="UP000653305">
    <property type="component" value="Unassembled WGS sequence"/>
</dbReference>
<organism evidence="1 2">
    <name type="scientific">Phtheirospermum japonicum</name>
    <dbReference type="NCBI Taxonomy" id="374723"/>
    <lineage>
        <taxon>Eukaryota</taxon>
        <taxon>Viridiplantae</taxon>
        <taxon>Streptophyta</taxon>
        <taxon>Embryophyta</taxon>
        <taxon>Tracheophyta</taxon>
        <taxon>Spermatophyta</taxon>
        <taxon>Magnoliopsida</taxon>
        <taxon>eudicotyledons</taxon>
        <taxon>Gunneridae</taxon>
        <taxon>Pentapetalae</taxon>
        <taxon>asterids</taxon>
        <taxon>lamiids</taxon>
        <taxon>Lamiales</taxon>
        <taxon>Orobanchaceae</taxon>
        <taxon>Orobanchaceae incertae sedis</taxon>
        <taxon>Phtheirospermum</taxon>
    </lineage>
</organism>
<gene>
    <name evidence="1" type="ORF">PHJA_001575100</name>
</gene>
<dbReference type="Pfam" id="PF24980">
    <property type="entry name" value="LSU"/>
    <property type="match status" value="1"/>
</dbReference>
<dbReference type="AlphaFoldDB" id="A0A830C5C1"/>
<dbReference type="PANTHER" id="PTHR34283">
    <property type="entry name" value="PROTEIN RESPONSE TO LOW SULFUR 1"/>
    <property type="match status" value="1"/>
</dbReference>
<sequence>MKKELENTWKRLMVAEEGEERLCRQLGELEAEGVGHAREYRAHVISLMEQISLAQKQLKER</sequence>
<proteinExistence type="predicted"/>
<protein>
    <submittedName>
        <fullName evidence="1">Uncharacterized protein</fullName>
    </submittedName>
</protein>
<evidence type="ECO:0000313" key="1">
    <source>
        <dbReference type="EMBL" id="GFP94306.1"/>
    </source>
</evidence>
<dbReference type="InterPro" id="IPR039282">
    <property type="entry name" value="LSU"/>
</dbReference>
<dbReference type="OrthoDB" id="1888446at2759"/>
<evidence type="ECO:0000313" key="2">
    <source>
        <dbReference type="Proteomes" id="UP000653305"/>
    </source>
</evidence>
<reference evidence="1" key="1">
    <citation type="submission" date="2020-07" db="EMBL/GenBank/DDBJ databases">
        <title>Ethylene signaling mediates host invasion by parasitic plants.</title>
        <authorList>
            <person name="Yoshida S."/>
        </authorList>
    </citation>
    <scope>NUCLEOTIDE SEQUENCE</scope>
    <source>
        <strain evidence="1">Okayama</strain>
    </source>
</reference>
<name>A0A830C5C1_9LAMI</name>
<dbReference type="EMBL" id="BMAC01000344">
    <property type="protein sequence ID" value="GFP94306.1"/>
    <property type="molecule type" value="Genomic_DNA"/>
</dbReference>